<evidence type="ECO:0000313" key="1">
    <source>
        <dbReference type="EMBL" id="PON81116.1"/>
    </source>
</evidence>
<organism evidence="1 2">
    <name type="scientific">Trema orientale</name>
    <name type="common">Charcoal tree</name>
    <name type="synonym">Celtis orientalis</name>
    <dbReference type="NCBI Taxonomy" id="63057"/>
    <lineage>
        <taxon>Eukaryota</taxon>
        <taxon>Viridiplantae</taxon>
        <taxon>Streptophyta</taxon>
        <taxon>Embryophyta</taxon>
        <taxon>Tracheophyta</taxon>
        <taxon>Spermatophyta</taxon>
        <taxon>Magnoliopsida</taxon>
        <taxon>eudicotyledons</taxon>
        <taxon>Gunneridae</taxon>
        <taxon>Pentapetalae</taxon>
        <taxon>rosids</taxon>
        <taxon>fabids</taxon>
        <taxon>Rosales</taxon>
        <taxon>Cannabaceae</taxon>
        <taxon>Trema</taxon>
    </lineage>
</organism>
<dbReference type="EMBL" id="JXTC01000224">
    <property type="protein sequence ID" value="PON81116.1"/>
    <property type="molecule type" value="Genomic_DNA"/>
</dbReference>
<dbReference type="AlphaFoldDB" id="A0A2P5E6H0"/>
<accession>A0A2P5E6H0</accession>
<proteinExistence type="predicted"/>
<gene>
    <name evidence="1" type="ORF">TorRG33x02_230750</name>
</gene>
<dbReference type="Proteomes" id="UP000237000">
    <property type="component" value="Unassembled WGS sequence"/>
</dbReference>
<keyword evidence="2" id="KW-1185">Reference proteome</keyword>
<dbReference type="InParanoid" id="A0A2P5E6H0"/>
<sequence length="103" mass="11929">MDPEEIAKLYECLILTAMKVLKMNLEMYEDDKEKMELFLVGRIFGNKFVNREGLNEVVEQVWCTTCKVKVESMGVTNFFMFILGAKQIIKECCQEVLGYLATN</sequence>
<protein>
    <submittedName>
        <fullName evidence="1">Uncharacterized protein</fullName>
    </submittedName>
</protein>
<dbReference type="OrthoDB" id="10351077at2759"/>
<comment type="caution">
    <text evidence="1">The sequence shown here is derived from an EMBL/GenBank/DDBJ whole genome shotgun (WGS) entry which is preliminary data.</text>
</comment>
<reference evidence="2" key="1">
    <citation type="submission" date="2016-06" db="EMBL/GenBank/DDBJ databases">
        <title>Parallel loss of symbiosis genes in relatives of nitrogen-fixing non-legume Parasponia.</title>
        <authorList>
            <person name="Van Velzen R."/>
            <person name="Holmer R."/>
            <person name="Bu F."/>
            <person name="Rutten L."/>
            <person name="Van Zeijl A."/>
            <person name="Liu W."/>
            <person name="Santuari L."/>
            <person name="Cao Q."/>
            <person name="Sharma T."/>
            <person name="Shen D."/>
            <person name="Roswanjaya Y."/>
            <person name="Wardhani T."/>
            <person name="Kalhor M.S."/>
            <person name="Jansen J."/>
            <person name="Van den Hoogen J."/>
            <person name="Gungor B."/>
            <person name="Hartog M."/>
            <person name="Hontelez J."/>
            <person name="Verver J."/>
            <person name="Yang W.-C."/>
            <person name="Schijlen E."/>
            <person name="Repin R."/>
            <person name="Schilthuizen M."/>
            <person name="Schranz E."/>
            <person name="Heidstra R."/>
            <person name="Miyata K."/>
            <person name="Fedorova E."/>
            <person name="Kohlen W."/>
            <person name="Bisseling T."/>
            <person name="Smit S."/>
            <person name="Geurts R."/>
        </authorList>
    </citation>
    <scope>NUCLEOTIDE SEQUENCE [LARGE SCALE GENOMIC DNA]</scope>
    <source>
        <strain evidence="2">cv. RG33-2</strain>
    </source>
</reference>
<evidence type="ECO:0000313" key="2">
    <source>
        <dbReference type="Proteomes" id="UP000237000"/>
    </source>
</evidence>
<name>A0A2P5E6H0_TREOI</name>